<evidence type="ECO:0000256" key="2">
    <source>
        <dbReference type="ARBA" id="ARBA00022679"/>
    </source>
</evidence>
<dbReference type="InterPro" id="IPR050078">
    <property type="entry name" value="Ribosomal_L11_MeTrfase_PrmA"/>
</dbReference>
<feature type="domain" description="Methyltransferase type 11" evidence="3">
    <location>
        <begin position="143"/>
        <end position="242"/>
    </location>
</feature>
<dbReference type="PANTHER" id="PTHR43648:SF1">
    <property type="entry name" value="ELECTRON TRANSFER FLAVOPROTEIN BETA SUBUNIT LYSINE METHYLTRANSFERASE"/>
    <property type="match status" value="1"/>
</dbReference>
<dbReference type="Gene3D" id="3.40.50.150">
    <property type="entry name" value="Vaccinia Virus protein VP39"/>
    <property type="match status" value="1"/>
</dbReference>
<protein>
    <submittedName>
        <fullName evidence="4">Methyltransferase domain-containing protein</fullName>
    </submittedName>
</protein>
<dbReference type="OMA" id="LDTCMGL"/>
<proteinExistence type="predicted"/>
<dbReference type="InterPro" id="IPR029063">
    <property type="entry name" value="SAM-dependent_MTases_sf"/>
</dbReference>
<evidence type="ECO:0000313" key="5">
    <source>
        <dbReference type="Proteomes" id="UP000554766"/>
    </source>
</evidence>
<dbReference type="RefSeq" id="WP_011901741.1">
    <property type="nucleotide sequence ID" value="NZ_JAAVJF010000004.1"/>
</dbReference>
<accession>A0A7L4PEZ8</accession>
<organism evidence="4 5">
    <name type="scientific">Pyrobaculum arsenaticum</name>
    <dbReference type="NCBI Taxonomy" id="121277"/>
    <lineage>
        <taxon>Archaea</taxon>
        <taxon>Thermoproteota</taxon>
        <taxon>Thermoprotei</taxon>
        <taxon>Thermoproteales</taxon>
        <taxon>Thermoproteaceae</taxon>
        <taxon>Pyrobaculum</taxon>
    </lineage>
</organism>
<evidence type="ECO:0000256" key="1">
    <source>
        <dbReference type="ARBA" id="ARBA00022603"/>
    </source>
</evidence>
<reference evidence="4 5" key="1">
    <citation type="journal article" date="2020" name="Nat. Commun.">
        <title>The structures of two archaeal type IV pili illuminate evolutionary relationships.</title>
        <authorList>
            <person name="Wang F."/>
            <person name="Baquero D.P."/>
            <person name="Su Z."/>
            <person name="Beltran L.C."/>
            <person name="Prangishvili D."/>
            <person name="Krupovic M."/>
            <person name="Egelman E.H."/>
        </authorList>
    </citation>
    <scope>NUCLEOTIDE SEQUENCE [LARGE SCALE GENOMIC DNA]</scope>
    <source>
        <strain evidence="4 5">2GA</strain>
    </source>
</reference>
<dbReference type="CDD" id="cd02440">
    <property type="entry name" value="AdoMet_MTases"/>
    <property type="match status" value="1"/>
</dbReference>
<dbReference type="GO" id="GO:0008276">
    <property type="term" value="F:protein methyltransferase activity"/>
    <property type="evidence" value="ECO:0007669"/>
    <property type="project" value="TreeGrafter"/>
</dbReference>
<name>A0A7L4PEZ8_9CREN</name>
<dbReference type="GO" id="GO:0032259">
    <property type="term" value="P:methylation"/>
    <property type="evidence" value="ECO:0007669"/>
    <property type="project" value="UniProtKB-KW"/>
</dbReference>
<keyword evidence="5" id="KW-1185">Reference proteome</keyword>
<dbReference type="EMBL" id="JAAVJF010000004">
    <property type="protein sequence ID" value="NYR16156.1"/>
    <property type="molecule type" value="Genomic_DNA"/>
</dbReference>
<sequence length="287" mass="32781">MKYNHDLCDVGYIEIPVVSRWQIEDLKSGEARVSFDLELTKTEVEYRGGRAHFAYGGAEYEVNIDDLPDIDEESCEVYAYIDGEWRELSVASARFYKLCVFKRGWAPTLMIDGITMHSVLENPLVVTARKVTRAWGTVFECCTGLGYTAVEALRKGARRVVTVEVDPNVLLLASFNPYSRGLWTPAIDLVLGDCLSLVSAVRDASFDFVIHDPPRLSYATQRLYSEELYREFYRVLRREGGLFHYVSLSGTKYRGLNPYRGVAERLRRVGFVVEKVREGYGIDARRR</sequence>
<comment type="caution">
    <text evidence="4">The sequence shown here is derived from an EMBL/GenBank/DDBJ whole genome shotgun (WGS) entry which is preliminary data.</text>
</comment>
<dbReference type="GeneID" id="5054120"/>
<keyword evidence="1 4" id="KW-0489">Methyltransferase</keyword>
<dbReference type="AlphaFoldDB" id="A0A7L4PEZ8"/>
<dbReference type="Proteomes" id="UP000554766">
    <property type="component" value="Unassembled WGS sequence"/>
</dbReference>
<gene>
    <name evidence="4" type="ORF">HC235_09490</name>
</gene>
<dbReference type="InterPro" id="IPR013216">
    <property type="entry name" value="Methyltransf_11"/>
</dbReference>
<dbReference type="PANTHER" id="PTHR43648">
    <property type="entry name" value="ELECTRON TRANSFER FLAVOPROTEIN BETA SUBUNIT LYSINE METHYLTRANSFERASE"/>
    <property type="match status" value="1"/>
</dbReference>
<evidence type="ECO:0000259" key="3">
    <source>
        <dbReference type="Pfam" id="PF08241"/>
    </source>
</evidence>
<dbReference type="SUPFAM" id="SSF53335">
    <property type="entry name" value="S-adenosyl-L-methionine-dependent methyltransferases"/>
    <property type="match status" value="1"/>
</dbReference>
<keyword evidence="2 4" id="KW-0808">Transferase</keyword>
<dbReference type="Pfam" id="PF08241">
    <property type="entry name" value="Methyltransf_11"/>
    <property type="match status" value="1"/>
</dbReference>
<evidence type="ECO:0000313" key="4">
    <source>
        <dbReference type="EMBL" id="NYR16156.1"/>
    </source>
</evidence>